<evidence type="ECO:0000256" key="8">
    <source>
        <dbReference type="SAM" id="Phobius"/>
    </source>
</evidence>
<evidence type="ECO:0000256" key="7">
    <source>
        <dbReference type="SAM" id="MobiDB-lite"/>
    </source>
</evidence>
<keyword evidence="5 8" id="KW-1133">Transmembrane helix</keyword>
<feature type="compositionally biased region" description="Polar residues" evidence="7">
    <location>
        <begin position="14"/>
        <end position="23"/>
    </location>
</feature>
<evidence type="ECO:0000256" key="6">
    <source>
        <dbReference type="ARBA" id="ARBA00023136"/>
    </source>
</evidence>
<comment type="subcellular location">
    <subcellularLocation>
        <location evidence="1">Membrane</location>
        <topology evidence="1">Multi-pass membrane protein</topology>
    </subcellularLocation>
</comment>
<keyword evidence="4 8" id="KW-0812">Transmembrane</keyword>
<evidence type="ECO:0000256" key="3">
    <source>
        <dbReference type="ARBA" id="ARBA00022448"/>
    </source>
</evidence>
<dbReference type="Pfam" id="PF02133">
    <property type="entry name" value="Transp_cyt_pur"/>
    <property type="match status" value="1"/>
</dbReference>
<reference evidence="9 10" key="1">
    <citation type="journal article" date="2024" name="IMA Fungus">
        <title>IMA Genome - F19 : A genome assembly and annotation guide to empower mycologists, including annotated draft genome sequences of Ceratocystis pirilliformis, Diaporthe australafricana, Fusarium ophioides, Paecilomyces lecythidis, and Sporothrix stenoceras.</title>
        <authorList>
            <person name="Aylward J."/>
            <person name="Wilson A.M."/>
            <person name="Visagie C.M."/>
            <person name="Spraker J."/>
            <person name="Barnes I."/>
            <person name="Buitendag C."/>
            <person name="Ceriani C."/>
            <person name="Del Mar Angel L."/>
            <person name="du Plessis D."/>
            <person name="Fuchs T."/>
            <person name="Gasser K."/>
            <person name="Kramer D."/>
            <person name="Li W."/>
            <person name="Munsamy K."/>
            <person name="Piso A."/>
            <person name="Price J.L."/>
            <person name="Sonnekus B."/>
            <person name="Thomas C."/>
            <person name="van der Nest A."/>
            <person name="van Dijk A."/>
            <person name="van Heerden A."/>
            <person name="van Vuuren N."/>
            <person name="Yilmaz N."/>
            <person name="Duong T.A."/>
            <person name="van der Merwe N.A."/>
            <person name="Wingfield M.J."/>
            <person name="Wingfield B.D."/>
        </authorList>
    </citation>
    <scope>NUCLEOTIDE SEQUENCE [LARGE SCALE GENOMIC DNA]</scope>
    <source>
        <strain evidence="9 10">CMW 18300</strain>
    </source>
</reference>
<protein>
    <submittedName>
        <fullName evidence="9">Vitamin B6 transporter</fullName>
    </submittedName>
</protein>
<feature type="transmembrane region" description="Helical" evidence="8">
    <location>
        <begin position="205"/>
        <end position="225"/>
    </location>
</feature>
<dbReference type="EMBL" id="JAWRVE010000181">
    <property type="protein sequence ID" value="KAL1850783.1"/>
    <property type="molecule type" value="Genomic_DNA"/>
</dbReference>
<comment type="caution">
    <text evidence="9">The sequence shown here is derived from an EMBL/GenBank/DDBJ whole genome shotgun (WGS) entry which is preliminary data.</text>
</comment>
<evidence type="ECO:0000256" key="2">
    <source>
        <dbReference type="ARBA" id="ARBA00008974"/>
    </source>
</evidence>
<dbReference type="Gene3D" id="1.10.4160.10">
    <property type="entry name" value="Hydantoin permease"/>
    <property type="match status" value="1"/>
</dbReference>
<dbReference type="PANTHER" id="PTHR31806:SF16">
    <property type="entry name" value="PURINE-CYTOSINE TRANSPORTER (EUROFUNG)"/>
    <property type="match status" value="1"/>
</dbReference>
<sequence length="293" mass="31947">MAEQPDKHAEEVPKQSTETTHPTTLVSRLKHFNQRLEGLSAFEARGIARVPPEERQPPSTAADVQIALLWFSANISCNNLIVGLYGPLLFQLGFLDSAMCAVFGAFLGSLSTAFMAVWGPRTGHRTMVVLRYFFGWWPAKLPTLLNIILMIGYCCIDGILGGQILSAVSGGTVSIAVGIVIVNLVCWAIVLFGMKPFQQYERFAWIPQLLVLFVLIGCAGPDFNVSSTSVGDTATVAANRLSFLSMCLYVPNSWSAAASDFFVYYPETTSPLKVSSLTIVGLWLSFSLVYMIG</sequence>
<dbReference type="InterPro" id="IPR026030">
    <property type="entry name" value="Pur-cyt_permease_Fcy2/21/22"/>
</dbReference>
<evidence type="ECO:0000313" key="10">
    <source>
        <dbReference type="Proteomes" id="UP001583177"/>
    </source>
</evidence>
<feature type="region of interest" description="Disordered" evidence="7">
    <location>
        <begin position="1"/>
        <end position="23"/>
    </location>
</feature>
<keyword evidence="6 8" id="KW-0472">Membrane</keyword>
<gene>
    <name evidence="9" type="primary">TPN1</name>
    <name evidence="9" type="ORF">Daus18300_012791</name>
</gene>
<dbReference type="PANTHER" id="PTHR31806">
    <property type="entry name" value="PURINE-CYTOSINE PERMEASE FCY2-RELATED"/>
    <property type="match status" value="1"/>
</dbReference>
<feature type="transmembrane region" description="Helical" evidence="8">
    <location>
        <begin position="139"/>
        <end position="160"/>
    </location>
</feature>
<dbReference type="Proteomes" id="UP001583177">
    <property type="component" value="Unassembled WGS sequence"/>
</dbReference>
<evidence type="ECO:0000256" key="1">
    <source>
        <dbReference type="ARBA" id="ARBA00004141"/>
    </source>
</evidence>
<keyword evidence="3" id="KW-0813">Transport</keyword>
<evidence type="ECO:0000256" key="4">
    <source>
        <dbReference type="ARBA" id="ARBA00022692"/>
    </source>
</evidence>
<feature type="transmembrane region" description="Helical" evidence="8">
    <location>
        <begin position="274"/>
        <end position="292"/>
    </location>
</feature>
<dbReference type="InterPro" id="IPR001248">
    <property type="entry name" value="Pur-cyt_permease"/>
</dbReference>
<comment type="similarity">
    <text evidence="2">Belongs to the purine-cytosine permease (2.A.39) family.</text>
</comment>
<feature type="transmembrane region" description="Helical" evidence="8">
    <location>
        <begin position="172"/>
        <end position="193"/>
    </location>
</feature>
<accession>A0ABR3W1L1</accession>
<evidence type="ECO:0000256" key="5">
    <source>
        <dbReference type="ARBA" id="ARBA00022989"/>
    </source>
</evidence>
<proteinExistence type="inferred from homology"/>
<feature type="compositionally biased region" description="Basic and acidic residues" evidence="7">
    <location>
        <begin position="1"/>
        <end position="13"/>
    </location>
</feature>
<name>A0ABR3W1L1_9PEZI</name>
<keyword evidence="10" id="KW-1185">Reference proteome</keyword>
<organism evidence="9 10">
    <name type="scientific">Diaporthe australafricana</name>
    <dbReference type="NCBI Taxonomy" id="127596"/>
    <lineage>
        <taxon>Eukaryota</taxon>
        <taxon>Fungi</taxon>
        <taxon>Dikarya</taxon>
        <taxon>Ascomycota</taxon>
        <taxon>Pezizomycotina</taxon>
        <taxon>Sordariomycetes</taxon>
        <taxon>Sordariomycetidae</taxon>
        <taxon>Diaporthales</taxon>
        <taxon>Diaporthaceae</taxon>
        <taxon>Diaporthe</taxon>
    </lineage>
</organism>
<feature type="transmembrane region" description="Helical" evidence="8">
    <location>
        <begin position="67"/>
        <end position="86"/>
    </location>
</feature>
<evidence type="ECO:0000313" key="9">
    <source>
        <dbReference type="EMBL" id="KAL1850783.1"/>
    </source>
</evidence>
<feature type="transmembrane region" description="Helical" evidence="8">
    <location>
        <begin position="98"/>
        <end position="119"/>
    </location>
</feature>